<keyword evidence="3" id="KW-1185">Reference proteome</keyword>
<protein>
    <submittedName>
        <fullName evidence="2">Uncharacterized protein</fullName>
    </submittedName>
</protein>
<sequence length="66" mass="7387">MAKTENGKDQPILGIDEKVLQNKLALCGYAAVVYKESPIQADKDGVVSEKKSDPQRYRNRRYVSSS</sequence>
<feature type="compositionally biased region" description="Basic residues" evidence="1">
    <location>
        <begin position="57"/>
        <end position="66"/>
    </location>
</feature>
<organism evidence="2 3">
    <name type="scientific">Parasutterella muris</name>
    <dbReference type="NCBI Taxonomy" id="2565572"/>
    <lineage>
        <taxon>Bacteria</taxon>
        <taxon>Pseudomonadati</taxon>
        <taxon>Pseudomonadota</taxon>
        <taxon>Betaproteobacteria</taxon>
        <taxon>Burkholderiales</taxon>
        <taxon>Sutterellaceae</taxon>
        <taxon>Parasutterella</taxon>
    </lineage>
</organism>
<accession>A0A6L6YJE5</accession>
<dbReference type="Proteomes" id="UP000472580">
    <property type="component" value="Unassembled WGS sequence"/>
</dbReference>
<gene>
    <name evidence="2" type="ORF">E5987_09890</name>
</gene>
<feature type="compositionally biased region" description="Basic and acidic residues" evidence="1">
    <location>
        <begin position="43"/>
        <end position="56"/>
    </location>
</feature>
<name>A0A6L6YJE5_9BURK</name>
<feature type="region of interest" description="Disordered" evidence="1">
    <location>
        <begin position="43"/>
        <end position="66"/>
    </location>
</feature>
<comment type="caution">
    <text evidence="2">The sequence shown here is derived from an EMBL/GenBank/DDBJ whole genome shotgun (WGS) entry which is preliminary data.</text>
</comment>
<evidence type="ECO:0000313" key="2">
    <source>
        <dbReference type="EMBL" id="MVX57504.1"/>
    </source>
</evidence>
<reference evidence="2 3" key="1">
    <citation type="submission" date="2019-12" db="EMBL/GenBank/DDBJ databases">
        <title>Microbes associate with the intestines of laboratory mice.</title>
        <authorList>
            <person name="Navarre W."/>
            <person name="Wong E."/>
        </authorList>
    </citation>
    <scope>NUCLEOTIDE SEQUENCE [LARGE SCALE GENOMIC DNA]</scope>
    <source>
        <strain evidence="2 3">NM82_D38</strain>
    </source>
</reference>
<dbReference type="EMBL" id="WSRP01000033">
    <property type="protein sequence ID" value="MVX57504.1"/>
    <property type="molecule type" value="Genomic_DNA"/>
</dbReference>
<dbReference type="RefSeq" id="WP_160335924.1">
    <property type="nucleotide sequence ID" value="NZ_WSRP01000033.1"/>
</dbReference>
<evidence type="ECO:0000313" key="3">
    <source>
        <dbReference type="Proteomes" id="UP000472580"/>
    </source>
</evidence>
<dbReference type="AlphaFoldDB" id="A0A6L6YJE5"/>
<evidence type="ECO:0000256" key="1">
    <source>
        <dbReference type="SAM" id="MobiDB-lite"/>
    </source>
</evidence>
<dbReference type="OrthoDB" id="8547152at2"/>
<proteinExistence type="predicted"/>